<evidence type="ECO:0000259" key="1">
    <source>
        <dbReference type="Pfam" id="PF13614"/>
    </source>
</evidence>
<dbReference type="InterPro" id="IPR050678">
    <property type="entry name" value="DNA_Partitioning_ATPase"/>
</dbReference>
<evidence type="ECO:0000313" key="3">
    <source>
        <dbReference type="Proteomes" id="UP000231019"/>
    </source>
</evidence>
<dbReference type="InterPro" id="IPR027417">
    <property type="entry name" value="P-loop_NTPase"/>
</dbReference>
<organism evidence="2 3">
    <name type="scientific">bacterium (Candidatus Blackallbacteria) CG17_big_fil_post_rev_8_21_14_2_50_48_46</name>
    <dbReference type="NCBI Taxonomy" id="2014261"/>
    <lineage>
        <taxon>Bacteria</taxon>
        <taxon>Candidatus Blackallbacteria</taxon>
    </lineage>
</organism>
<dbReference type="FunFam" id="3.40.50.300:FF:000285">
    <property type="entry name" value="Sporulation initiation inhibitor Soj"/>
    <property type="match status" value="1"/>
</dbReference>
<dbReference type="CDD" id="cd02042">
    <property type="entry name" value="ParAB_family"/>
    <property type="match status" value="1"/>
</dbReference>
<dbReference type="SUPFAM" id="SSF52540">
    <property type="entry name" value="P-loop containing nucleoside triphosphate hydrolases"/>
    <property type="match status" value="1"/>
</dbReference>
<dbReference type="PANTHER" id="PTHR13696">
    <property type="entry name" value="P-LOOP CONTAINING NUCLEOSIDE TRIPHOSPHATE HYDROLASE"/>
    <property type="match status" value="1"/>
</dbReference>
<proteinExistence type="predicted"/>
<dbReference type="AlphaFoldDB" id="A0A2M7G6P0"/>
<evidence type="ECO:0000313" key="2">
    <source>
        <dbReference type="EMBL" id="PIW17710.1"/>
    </source>
</evidence>
<dbReference type="InterPro" id="IPR025669">
    <property type="entry name" value="AAA_dom"/>
</dbReference>
<comment type="caution">
    <text evidence="2">The sequence shown here is derived from an EMBL/GenBank/DDBJ whole genome shotgun (WGS) entry which is preliminary data.</text>
</comment>
<name>A0A2M7G6P0_9BACT</name>
<dbReference type="Gene3D" id="3.40.50.300">
    <property type="entry name" value="P-loop containing nucleotide triphosphate hydrolases"/>
    <property type="match status" value="1"/>
</dbReference>
<dbReference type="EMBL" id="PFFQ01000021">
    <property type="protein sequence ID" value="PIW17710.1"/>
    <property type="molecule type" value="Genomic_DNA"/>
</dbReference>
<gene>
    <name evidence="2" type="ORF">COW36_07630</name>
</gene>
<accession>A0A2M7G6P0</accession>
<feature type="domain" description="AAA" evidence="1">
    <location>
        <begin position="4"/>
        <end position="188"/>
    </location>
</feature>
<protein>
    <recommendedName>
        <fullName evidence="1">AAA domain-containing protein</fullName>
    </recommendedName>
</protein>
<dbReference type="Proteomes" id="UP000231019">
    <property type="component" value="Unassembled WGS sequence"/>
</dbReference>
<reference evidence="2 3" key="1">
    <citation type="submission" date="2017-09" db="EMBL/GenBank/DDBJ databases">
        <title>Depth-based differentiation of microbial function through sediment-hosted aquifers and enrichment of novel symbionts in the deep terrestrial subsurface.</title>
        <authorList>
            <person name="Probst A.J."/>
            <person name="Ladd B."/>
            <person name="Jarett J.K."/>
            <person name="Geller-Mcgrath D.E."/>
            <person name="Sieber C.M."/>
            <person name="Emerson J.B."/>
            <person name="Anantharaman K."/>
            <person name="Thomas B.C."/>
            <person name="Malmstrom R."/>
            <person name="Stieglmeier M."/>
            <person name="Klingl A."/>
            <person name="Woyke T."/>
            <person name="Ryan C.M."/>
            <person name="Banfield J.F."/>
        </authorList>
    </citation>
    <scope>NUCLEOTIDE SEQUENCE [LARGE SCALE GENOMIC DNA]</scope>
    <source>
        <strain evidence="2">CG17_big_fil_post_rev_8_21_14_2_50_48_46</strain>
    </source>
</reference>
<dbReference type="PANTHER" id="PTHR13696:SF52">
    <property type="entry name" value="PARA FAMILY PROTEIN CT_582"/>
    <property type="match status" value="1"/>
</dbReference>
<sequence>MKTRIIAISSQKGGVGKTTTVVNLAAWLALLENRVLVVDFDPQGSSSRCMGLPPQKLEHGGLLELFRCGALELLQQEDLSPYIYKTTIKNLHLLPSNIASTEDEIWISQQAVEDPDLLKNTVDLAIGQYDFILIDAPPSLSAMPRMALSAADSILVPLQCEEMALGTMPRLLGLIRDLQKSSNRWLQIEGILMTMYDPSIGYSRRLLEQAKSHFQGALFETVIPRDPRLSEAIAAHRPVVLYDMNSPGSLAYRTLAQNLQKKYRPAPSTQPV</sequence>
<dbReference type="Pfam" id="PF13614">
    <property type="entry name" value="AAA_31"/>
    <property type="match status" value="1"/>
</dbReference>